<dbReference type="EMBL" id="JBELPZ010000002">
    <property type="protein sequence ID" value="MFL9843566.1"/>
    <property type="molecule type" value="Genomic_DNA"/>
</dbReference>
<name>A0ABW8YTE2_9FLAO</name>
<organism evidence="1 2">
    <name type="scientific">Flavobacterium rhizosphaerae</name>
    <dbReference type="NCBI Taxonomy" id="3163298"/>
    <lineage>
        <taxon>Bacteria</taxon>
        <taxon>Pseudomonadati</taxon>
        <taxon>Bacteroidota</taxon>
        <taxon>Flavobacteriia</taxon>
        <taxon>Flavobacteriales</taxon>
        <taxon>Flavobacteriaceae</taxon>
        <taxon>Flavobacterium</taxon>
    </lineage>
</organism>
<keyword evidence="2" id="KW-1185">Reference proteome</keyword>
<proteinExistence type="predicted"/>
<evidence type="ECO:0000313" key="1">
    <source>
        <dbReference type="EMBL" id="MFL9843566.1"/>
    </source>
</evidence>
<gene>
    <name evidence="1" type="ORF">ABS766_03950</name>
</gene>
<dbReference type="Proteomes" id="UP001629156">
    <property type="component" value="Unassembled WGS sequence"/>
</dbReference>
<evidence type="ECO:0008006" key="3">
    <source>
        <dbReference type="Google" id="ProtNLM"/>
    </source>
</evidence>
<dbReference type="RefSeq" id="WP_408083820.1">
    <property type="nucleotide sequence ID" value="NZ_JBELPZ010000002.1"/>
</dbReference>
<sequence>MKQVTKMLAALSAFGMLFSCEPVEDRESLPSITLSPSEINISVTQNPSNLNEVTMTNLTDDVIPYWSYTNAYGDDLGHSNQQSNTVVFPFAGTYTVQFTAYTRGGAVEAAPVTVTIDANNEEYFSDPAWDMLTNGVEGKTWELDMASPIGWCGLDYPWYPTGADYWNWFPTYADASWAMENKDWGSMTFNLDGNYNVSVTQTALTTNNQVTKTGTFSYDIDNHKLTFNGGPEMLYGGDYYPDASNWVSVNVIELTDASLRLAVIRDQSRAGESVCQIMFHYKPVE</sequence>
<dbReference type="SUPFAM" id="SSF49299">
    <property type="entry name" value="PKD domain"/>
    <property type="match status" value="1"/>
</dbReference>
<dbReference type="PROSITE" id="PS51257">
    <property type="entry name" value="PROKAR_LIPOPROTEIN"/>
    <property type="match status" value="1"/>
</dbReference>
<comment type="caution">
    <text evidence="1">The sequence shown here is derived from an EMBL/GenBank/DDBJ whole genome shotgun (WGS) entry which is preliminary data.</text>
</comment>
<evidence type="ECO:0000313" key="2">
    <source>
        <dbReference type="Proteomes" id="UP001629156"/>
    </source>
</evidence>
<dbReference type="InterPro" id="IPR035986">
    <property type="entry name" value="PKD_dom_sf"/>
</dbReference>
<reference evidence="1 2" key="1">
    <citation type="submission" date="2024-06" db="EMBL/GenBank/DDBJ databases">
        <authorList>
            <person name="Kaempfer P."/>
            <person name="Viver T."/>
        </authorList>
    </citation>
    <scope>NUCLEOTIDE SEQUENCE [LARGE SCALE GENOMIC DNA]</scope>
    <source>
        <strain evidence="1 2">ST-119</strain>
    </source>
</reference>
<accession>A0ABW8YTE2</accession>
<protein>
    <recommendedName>
        <fullName evidence="3">PKD domain-containing protein</fullName>
    </recommendedName>
</protein>